<dbReference type="Pfam" id="PF18082">
    <property type="entry name" value="NAT_N"/>
    <property type="match status" value="1"/>
</dbReference>
<feature type="domain" description="N-acyltransferase N-terminal" evidence="1">
    <location>
        <begin position="1"/>
        <end position="112"/>
    </location>
</feature>
<reference evidence="3 4" key="2">
    <citation type="submission" date="2009-02" db="EMBL/GenBank/DDBJ databases">
        <title>Draft genome sequence of Blautia hydrogenotrophica DSM 10507 (Ruminococcus hydrogenotrophicus DSM 10507).</title>
        <authorList>
            <person name="Sudarsanam P."/>
            <person name="Ley R."/>
            <person name="Guruge J."/>
            <person name="Turnbaugh P.J."/>
            <person name="Mahowald M."/>
            <person name="Liep D."/>
            <person name="Gordon J."/>
        </authorList>
    </citation>
    <scope>NUCLEOTIDE SEQUENCE [LARGE SCALE GENOMIC DNA]</scope>
    <source>
        <strain evidence="4">DSM 10507 / JCM 14656 / S5a33</strain>
    </source>
</reference>
<keyword evidence="4" id="KW-1185">Reference proteome</keyword>
<protein>
    <submittedName>
        <fullName evidence="3">Uncharacterized protein</fullName>
    </submittedName>
</protein>
<gene>
    <name evidence="3" type="ORF">RUMHYD_02926</name>
</gene>
<feature type="domain" description="GNAT-like C-terminal" evidence="2">
    <location>
        <begin position="114"/>
        <end position="246"/>
    </location>
</feature>
<organism evidence="3 4">
    <name type="scientific">Blautia hydrogenotrophica (strain DSM 10507 / JCM 14656 / S5a33)</name>
    <name type="common">Ruminococcus hydrogenotrophicus</name>
    <dbReference type="NCBI Taxonomy" id="476272"/>
    <lineage>
        <taxon>Bacteria</taxon>
        <taxon>Bacillati</taxon>
        <taxon>Bacillota</taxon>
        <taxon>Clostridia</taxon>
        <taxon>Lachnospirales</taxon>
        <taxon>Lachnospiraceae</taxon>
        <taxon>Blautia</taxon>
    </lineage>
</organism>
<evidence type="ECO:0000259" key="2">
    <source>
        <dbReference type="Pfam" id="PF18164"/>
    </source>
</evidence>
<evidence type="ECO:0000313" key="4">
    <source>
        <dbReference type="Proteomes" id="UP000003100"/>
    </source>
</evidence>
<dbReference type="HOGENOM" id="CLU_076321_1_0_9"/>
<dbReference type="AlphaFoldDB" id="C0CPX4"/>
<dbReference type="EMBL" id="ACBZ01000160">
    <property type="protein sequence ID" value="EEG48168.1"/>
    <property type="molecule type" value="Genomic_DNA"/>
</dbReference>
<dbReference type="Pfam" id="PF18164">
    <property type="entry name" value="GNAT_C"/>
    <property type="match status" value="1"/>
</dbReference>
<dbReference type="InterPro" id="IPR041644">
    <property type="entry name" value="GNAT_C"/>
</dbReference>
<dbReference type="Proteomes" id="UP000003100">
    <property type="component" value="Unassembled WGS sequence"/>
</dbReference>
<sequence>MEQIGLPEKARSCVLKYMMPEYAYQNWRNIFYKNETRFFQEIEKSREKEFMLLYLYLRFAEDLYPAYKGAGIPDCVYYDTFSDLTVWSAHCFKKKCIIGLTEEKWLKLHLKMKLFRLGRLQFEKDTAEKSIHIHIPEGGTLSPKACGESIQQARGFFGDSYKLFDCESWLLSPVLLELLNAESNIIRFQKRFRVLRVNKKVRQAEERVFGEIRVDKQLYPENTALQKSLKRCLLNGRNPGVGYGILI</sequence>
<reference evidence="3 4" key="1">
    <citation type="submission" date="2009-01" db="EMBL/GenBank/DDBJ databases">
        <authorList>
            <person name="Fulton L."/>
            <person name="Clifton S."/>
            <person name="Fulton B."/>
            <person name="Xu J."/>
            <person name="Minx P."/>
            <person name="Pepin K.H."/>
            <person name="Johnson M."/>
            <person name="Bhonagiri V."/>
            <person name="Nash W.E."/>
            <person name="Mardis E.R."/>
            <person name="Wilson R.K."/>
        </authorList>
    </citation>
    <scope>NUCLEOTIDE SEQUENCE [LARGE SCALE GENOMIC DNA]</scope>
    <source>
        <strain evidence="4">DSM 10507 / JCM 14656 / S5a33</strain>
    </source>
</reference>
<comment type="caution">
    <text evidence="3">The sequence shown here is derived from an EMBL/GenBank/DDBJ whole genome shotgun (WGS) entry which is preliminary data.</text>
</comment>
<accession>C0CPX4</accession>
<dbReference type="eggNOG" id="ENOG5030HYB">
    <property type="taxonomic scope" value="Bacteria"/>
</dbReference>
<dbReference type="InterPro" id="IPR041273">
    <property type="entry name" value="NAT_N"/>
</dbReference>
<evidence type="ECO:0000313" key="3">
    <source>
        <dbReference type="EMBL" id="EEG48168.1"/>
    </source>
</evidence>
<name>C0CPX4_BLAHS</name>
<evidence type="ECO:0000259" key="1">
    <source>
        <dbReference type="Pfam" id="PF18082"/>
    </source>
</evidence>
<dbReference type="Gene3D" id="3.40.630.120">
    <property type="match status" value="1"/>
</dbReference>
<proteinExistence type="predicted"/>
<dbReference type="PATRIC" id="fig|476272.21.peg.1060"/>